<keyword evidence="2 5" id="KW-0067">ATP-binding</keyword>
<dbReference type="InterPro" id="IPR032524">
    <property type="entry name" value="ABC_tran_C"/>
</dbReference>
<evidence type="ECO:0000256" key="2">
    <source>
        <dbReference type="ARBA" id="ARBA00022840"/>
    </source>
</evidence>
<feature type="domain" description="ABC transporter" evidence="4">
    <location>
        <begin position="285"/>
        <end position="505"/>
    </location>
</feature>
<dbReference type="InterPro" id="IPR027417">
    <property type="entry name" value="P-loop_NTPase"/>
</dbReference>
<evidence type="ECO:0000259" key="4">
    <source>
        <dbReference type="PROSITE" id="PS50893"/>
    </source>
</evidence>
<evidence type="ECO:0000256" key="3">
    <source>
        <dbReference type="SAM" id="Coils"/>
    </source>
</evidence>
<protein>
    <submittedName>
        <fullName evidence="5">ABC-F family ATP-binding cassette domain-containing protein</fullName>
    </submittedName>
</protein>
<dbReference type="Gene3D" id="3.40.50.300">
    <property type="entry name" value="P-loop containing nucleotide triphosphate hydrolases"/>
    <property type="match status" value="2"/>
</dbReference>
<dbReference type="InterPro" id="IPR037118">
    <property type="entry name" value="Val-tRNA_synth_C_sf"/>
</dbReference>
<name>A0ABS0T4T5_9CAUL</name>
<dbReference type="RefSeq" id="WP_198577754.1">
    <property type="nucleotide sequence ID" value="NZ_JADWOX010000016.1"/>
</dbReference>
<feature type="domain" description="ABC transporter" evidence="4">
    <location>
        <begin position="10"/>
        <end position="217"/>
    </location>
</feature>
<sequence length="610" mass="66443">MAAPARAPVLALKDVRLADGAKPLFDGVDLALEPRVRACLVGRNGAGKSTLLKVLAAQGAEADSGERSVQPGAKVVFVSQEPEITGETLLDYCTAGGAQDYEAHATLADFGLDFQKGTQGLSGGERRRAALARAFAEQPDVLLLDEPTNHLDIFAIQTLEEELANSKCAALIVSHDRAFLNRVTQRTFWLEHRKVRRLDKGFAEFETWSEQVLAAEADEERRLNKQLEKENAWLARGVQGRRARNEGRRRALMDLRAQKKDIQGDKRGSMTMAVESSGTSGKRVVEAKGLTKKFGERTIVENFSTRILRGDRVALVGPNGAGKTTLVRLLLGELEADAGTVQLGTNLDIAYVDQNRMALSEKITVWDFLTPSGGDSILVRGIPKHVAGYAKEFLFTEAQLRQPVTSLSGGERNRLLLARALATPMNLMVLDEPTNDLDMDTLDLLEELLADFEGTLILVSHDRDFIDRLASSTIAMNGHGQVLETPGGWSDLIDQAPDFFKGARGAAGDFATGTGSHKAIVTPAAPAAPKKTVKLSYKDQRRLEECEALIAGSPKILADLEKKLDDPNLYARDPAGFDKIMKSLDKARADLAQAEEDWLALEEKREALAG</sequence>
<dbReference type="PANTHER" id="PTHR42855">
    <property type="entry name" value="ABC TRANSPORTER ATP-BINDING SUBUNIT"/>
    <property type="match status" value="1"/>
</dbReference>
<dbReference type="PANTHER" id="PTHR42855:SF1">
    <property type="entry name" value="ABC TRANSPORTER DOMAIN-CONTAINING PROTEIN"/>
    <property type="match status" value="1"/>
</dbReference>
<keyword evidence="1" id="KW-0547">Nucleotide-binding</keyword>
<comment type="caution">
    <text evidence="5">The sequence shown here is derived from an EMBL/GenBank/DDBJ whole genome shotgun (WGS) entry which is preliminary data.</text>
</comment>
<evidence type="ECO:0000313" key="6">
    <source>
        <dbReference type="Proteomes" id="UP000639859"/>
    </source>
</evidence>
<evidence type="ECO:0000313" key="5">
    <source>
        <dbReference type="EMBL" id="MBI1685852.1"/>
    </source>
</evidence>
<dbReference type="Pfam" id="PF16326">
    <property type="entry name" value="ABC_tran_CTD"/>
    <property type="match status" value="1"/>
</dbReference>
<dbReference type="Pfam" id="PF00005">
    <property type="entry name" value="ABC_tran"/>
    <property type="match status" value="2"/>
</dbReference>
<dbReference type="CDD" id="cd03221">
    <property type="entry name" value="ABCF_EF-3"/>
    <property type="match status" value="2"/>
</dbReference>
<proteinExistence type="predicted"/>
<keyword evidence="3" id="KW-0175">Coiled coil</keyword>
<gene>
    <name evidence="5" type="ORF">I4Q42_19455</name>
</gene>
<dbReference type="EMBL" id="JADWOX010000016">
    <property type="protein sequence ID" value="MBI1685852.1"/>
    <property type="molecule type" value="Genomic_DNA"/>
</dbReference>
<dbReference type="Proteomes" id="UP000639859">
    <property type="component" value="Unassembled WGS sequence"/>
</dbReference>
<dbReference type="InterPro" id="IPR003593">
    <property type="entry name" value="AAA+_ATPase"/>
</dbReference>
<evidence type="ECO:0000256" key="1">
    <source>
        <dbReference type="ARBA" id="ARBA00022741"/>
    </source>
</evidence>
<dbReference type="SUPFAM" id="SSF52540">
    <property type="entry name" value="P-loop containing nucleoside triphosphate hydrolases"/>
    <property type="match status" value="2"/>
</dbReference>
<dbReference type="GO" id="GO:0005524">
    <property type="term" value="F:ATP binding"/>
    <property type="evidence" value="ECO:0007669"/>
    <property type="project" value="UniProtKB-KW"/>
</dbReference>
<dbReference type="InterPro" id="IPR017871">
    <property type="entry name" value="ABC_transporter-like_CS"/>
</dbReference>
<dbReference type="Gene3D" id="1.10.287.380">
    <property type="entry name" value="Valyl-tRNA synthetase, C-terminal domain"/>
    <property type="match status" value="1"/>
</dbReference>
<dbReference type="PROSITE" id="PS50893">
    <property type="entry name" value="ABC_TRANSPORTER_2"/>
    <property type="match status" value="2"/>
</dbReference>
<dbReference type="InterPro" id="IPR051309">
    <property type="entry name" value="ABCF_ATPase"/>
</dbReference>
<organism evidence="5 6">
    <name type="scientific">Caulobacter hibisci</name>
    <dbReference type="NCBI Taxonomy" id="2035993"/>
    <lineage>
        <taxon>Bacteria</taxon>
        <taxon>Pseudomonadati</taxon>
        <taxon>Pseudomonadota</taxon>
        <taxon>Alphaproteobacteria</taxon>
        <taxon>Caulobacterales</taxon>
        <taxon>Caulobacteraceae</taxon>
        <taxon>Caulobacter</taxon>
    </lineage>
</organism>
<dbReference type="PROSITE" id="PS00211">
    <property type="entry name" value="ABC_TRANSPORTER_1"/>
    <property type="match status" value="2"/>
</dbReference>
<dbReference type="InterPro" id="IPR003439">
    <property type="entry name" value="ABC_transporter-like_ATP-bd"/>
</dbReference>
<dbReference type="SMART" id="SM00382">
    <property type="entry name" value="AAA"/>
    <property type="match status" value="2"/>
</dbReference>
<feature type="coiled-coil region" evidence="3">
    <location>
        <begin position="577"/>
        <end position="604"/>
    </location>
</feature>
<accession>A0ABS0T4T5</accession>
<reference evidence="5 6" key="1">
    <citation type="submission" date="2020-11" db="EMBL/GenBank/DDBJ databases">
        <title>genome sequence of strain KACC 18849.</title>
        <authorList>
            <person name="Gao J."/>
            <person name="Zhang X."/>
        </authorList>
    </citation>
    <scope>NUCLEOTIDE SEQUENCE [LARGE SCALE GENOMIC DNA]</scope>
    <source>
        <strain evidence="5 6">KACC 18849</strain>
    </source>
</reference>
<keyword evidence="6" id="KW-1185">Reference proteome</keyword>